<accession>A0A5C0SDI0</accession>
<dbReference type="Gene3D" id="3.40.50.11220">
    <property type="match status" value="1"/>
</dbReference>
<evidence type="ECO:0000259" key="1">
    <source>
        <dbReference type="Pfam" id="PF01890"/>
    </source>
</evidence>
<dbReference type="OrthoDB" id="9781023at2"/>
<dbReference type="SUPFAM" id="SSF159672">
    <property type="entry name" value="CbiG N-terminal domain-like"/>
    <property type="match status" value="1"/>
</dbReference>
<dbReference type="GO" id="GO:0043779">
    <property type="term" value="F:cobalt-precorrin-5A acetaldehyde-lyase activity"/>
    <property type="evidence" value="ECO:0007669"/>
    <property type="project" value="UniProtKB-EC"/>
</dbReference>
<evidence type="ECO:0000313" key="4">
    <source>
        <dbReference type="EMBL" id="QEK11816.1"/>
    </source>
</evidence>
<organism evidence="4 5">
    <name type="scientific">Crassaminicella thermophila</name>
    <dbReference type="NCBI Taxonomy" id="2599308"/>
    <lineage>
        <taxon>Bacteria</taxon>
        <taxon>Bacillati</taxon>
        <taxon>Bacillota</taxon>
        <taxon>Clostridia</taxon>
        <taxon>Eubacteriales</taxon>
        <taxon>Clostridiaceae</taxon>
        <taxon>Crassaminicella</taxon>
    </lineage>
</organism>
<keyword evidence="4" id="KW-0378">Hydrolase</keyword>
<dbReference type="Gene3D" id="3.30.420.180">
    <property type="entry name" value="CobE/GbiG C-terminal domain"/>
    <property type="match status" value="1"/>
</dbReference>
<feature type="domain" description="Cobalamin biosynthesis central region" evidence="3">
    <location>
        <begin position="137"/>
        <end position="221"/>
    </location>
</feature>
<dbReference type="InterPro" id="IPR052553">
    <property type="entry name" value="CbiG_hydrolase"/>
</dbReference>
<evidence type="ECO:0000259" key="2">
    <source>
        <dbReference type="Pfam" id="PF11760"/>
    </source>
</evidence>
<dbReference type="Pfam" id="PF11760">
    <property type="entry name" value="CbiG_N"/>
    <property type="match status" value="1"/>
</dbReference>
<dbReference type="InterPro" id="IPR021744">
    <property type="entry name" value="CbiG_N"/>
</dbReference>
<dbReference type="InterPro" id="IPR036518">
    <property type="entry name" value="CobE/GbiG_C_sf"/>
</dbReference>
<name>A0A5C0SDI0_CRATE</name>
<dbReference type="PANTHER" id="PTHR37477">
    <property type="entry name" value="COBALT-PRECORRIN-5A HYDROLASE"/>
    <property type="match status" value="1"/>
</dbReference>
<reference evidence="4 5" key="1">
    <citation type="submission" date="2019-07" db="EMBL/GenBank/DDBJ databases">
        <title>Complete genome of Crassaminicella thermophila SY095.</title>
        <authorList>
            <person name="Li X."/>
        </authorList>
    </citation>
    <scope>NUCLEOTIDE SEQUENCE [LARGE SCALE GENOMIC DNA]</scope>
    <source>
        <strain evidence="4 5">SY095</strain>
    </source>
</reference>
<dbReference type="RefSeq" id="WP_148808971.1">
    <property type="nucleotide sequence ID" value="NZ_CP042243.1"/>
</dbReference>
<dbReference type="GO" id="GO:0009236">
    <property type="term" value="P:cobalamin biosynthetic process"/>
    <property type="evidence" value="ECO:0007669"/>
    <property type="project" value="InterPro"/>
</dbReference>
<sequence length="356" mass="39465">MDKAIITLTKGGTELGMKLLEHIDKAVLYTNPKFYIKEKHVKKIDGKIVEFIGKIFNKYKCLIFIMATGIVVRSIAPYIKDKKIDPAVIVLDEEGKNVISLLSGHIGGANEYTNKIASILNANPVITTASDVKNTLAVDTLAMELNCEIEDFQDATKVTAHIVNGEKVGIISDICIGRVLPENMVEIDFKNKPHEEFKGFIYITDKRILSPVESDCVVLRPKNIVIGIGCRRKKPVDKIIEAIEDSLISLNISKKSIKHIATVDVKKNEEGIIQAAKLLGVPLVIVDREKIKEVEDQFKGSEFVKKRIGVCAVSEPVAFLSSESGQMIQKKKVYDGITIAVFREGEKKNGNCCNRN</sequence>
<evidence type="ECO:0000259" key="3">
    <source>
        <dbReference type="Pfam" id="PF11761"/>
    </source>
</evidence>
<dbReference type="InterPro" id="IPR002750">
    <property type="entry name" value="CobE/GbiG_C"/>
</dbReference>
<evidence type="ECO:0000313" key="5">
    <source>
        <dbReference type="Proteomes" id="UP000324646"/>
    </source>
</evidence>
<dbReference type="EMBL" id="CP042243">
    <property type="protein sequence ID" value="QEK11816.1"/>
    <property type="molecule type" value="Genomic_DNA"/>
</dbReference>
<dbReference type="Proteomes" id="UP000324646">
    <property type="component" value="Chromosome"/>
</dbReference>
<protein>
    <submittedName>
        <fullName evidence="4">Cobalt-precorrin 5A hydrolase</fullName>
        <ecNumber evidence="4">3.7.1.12</ecNumber>
    </submittedName>
</protein>
<dbReference type="InterPro" id="IPR038029">
    <property type="entry name" value="GbiG_N_sf"/>
</dbReference>
<gene>
    <name evidence="4" type="primary">cbiG</name>
    <name evidence="4" type="ORF">FQB35_05225</name>
</gene>
<dbReference type="EC" id="3.7.1.12" evidence="4"/>
<dbReference type="AlphaFoldDB" id="A0A5C0SDI0"/>
<dbReference type="NCBIfam" id="NF004466">
    <property type="entry name" value="PRK05788.1-4"/>
    <property type="match status" value="1"/>
</dbReference>
<dbReference type="Pfam" id="PF01890">
    <property type="entry name" value="CbiG_C"/>
    <property type="match status" value="1"/>
</dbReference>
<dbReference type="InterPro" id="IPR021745">
    <property type="entry name" value="CbiG_mid"/>
</dbReference>
<feature type="domain" description="CobE/GbiG C-terminal" evidence="1">
    <location>
        <begin position="224"/>
        <end position="341"/>
    </location>
</feature>
<dbReference type="SUPFAM" id="SSF159664">
    <property type="entry name" value="CobE/GbiG C-terminal domain-like"/>
    <property type="match status" value="1"/>
</dbReference>
<proteinExistence type="predicted"/>
<feature type="domain" description="Cobalamin synthesis G N-terminal" evidence="2">
    <location>
        <begin position="51"/>
        <end position="131"/>
    </location>
</feature>
<keyword evidence="5" id="KW-1185">Reference proteome</keyword>
<dbReference type="KEGG" id="crs:FQB35_05225"/>
<dbReference type="PANTHER" id="PTHR37477:SF1">
    <property type="entry name" value="COBALT-PRECORRIN-5A HYDROLASE"/>
    <property type="match status" value="1"/>
</dbReference>
<dbReference type="Pfam" id="PF11761">
    <property type="entry name" value="CbiG_mid"/>
    <property type="match status" value="1"/>
</dbReference>